<feature type="region of interest" description="Disordered" evidence="1">
    <location>
        <begin position="405"/>
        <end position="424"/>
    </location>
</feature>
<accession>A0ABD3NRA2</accession>
<sequence>MLAKSLWLPLSAVCINSGSTESKLLRAPAKEIPGERILESIATVCLTAEQCYSKFLSLDTGGHFSSGNFPSKGCYTKNNNFWFGTGGTDEEMAETNLPGILTRVWCNMEAETLTFTVTSNQPTDIRTKRPTPQPTTQGPTDTSWNHDSTAAMMTSAIELHNEATYTITKRPTPQPTTQAPNDLSWNHGSTAAMTSSNGTIEIHVPHDARVGDGLFLFLSRTDARLPLELDQWTNVAQCFKSSNEQPECLTAADCLEKDGGYCKSFAKGRGRDLGSEVFYHKLTREDKGLTRENKEDKGRGWRYWAIDLEGRSTAWAITVAIAGVNEENPIRSIAGASCDKESGSAFPSVHGEENDIVLLSQSFDDSAKQDHFRPPVGTSLLGWIKGVDEAGFVFGERLARRGETGTLITEGPGGRRNDPPGEGATKTLGHYRDCKDVMLSLTVNRE</sequence>
<dbReference type="EMBL" id="JALLAZ020001243">
    <property type="protein sequence ID" value="KAL3778081.1"/>
    <property type="molecule type" value="Genomic_DNA"/>
</dbReference>
<evidence type="ECO:0000313" key="3">
    <source>
        <dbReference type="Proteomes" id="UP001530315"/>
    </source>
</evidence>
<dbReference type="AlphaFoldDB" id="A0ABD3NRA2"/>
<evidence type="ECO:0000256" key="1">
    <source>
        <dbReference type="SAM" id="MobiDB-lite"/>
    </source>
</evidence>
<name>A0ABD3NRA2_9STRA</name>
<comment type="caution">
    <text evidence="2">The sequence shown here is derived from an EMBL/GenBank/DDBJ whole genome shotgun (WGS) entry which is preliminary data.</text>
</comment>
<gene>
    <name evidence="2" type="ORF">ACHAW5_001420</name>
</gene>
<dbReference type="Proteomes" id="UP001530315">
    <property type="component" value="Unassembled WGS sequence"/>
</dbReference>
<reference evidence="2 3" key="1">
    <citation type="submission" date="2024-10" db="EMBL/GenBank/DDBJ databases">
        <title>Updated reference genomes for cyclostephanoid diatoms.</title>
        <authorList>
            <person name="Roberts W.R."/>
            <person name="Alverson A.J."/>
        </authorList>
    </citation>
    <scope>NUCLEOTIDE SEQUENCE [LARGE SCALE GENOMIC DNA]</scope>
    <source>
        <strain evidence="2 3">AJA276-08</strain>
    </source>
</reference>
<protein>
    <submittedName>
        <fullName evidence="2">Uncharacterized protein</fullName>
    </submittedName>
</protein>
<proteinExistence type="predicted"/>
<organism evidence="2 3">
    <name type="scientific">Stephanodiscus triporus</name>
    <dbReference type="NCBI Taxonomy" id="2934178"/>
    <lineage>
        <taxon>Eukaryota</taxon>
        <taxon>Sar</taxon>
        <taxon>Stramenopiles</taxon>
        <taxon>Ochrophyta</taxon>
        <taxon>Bacillariophyta</taxon>
        <taxon>Coscinodiscophyceae</taxon>
        <taxon>Thalassiosirophycidae</taxon>
        <taxon>Stephanodiscales</taxon>
        <taxon>Stephanodiscaceae</taxon>
        <taxon>Stephanodiscus</taxon>
    </lineage>
</organism>
<feature type="region of interest" description="Disordered" evidence="1">
    <location>
        <begin position="120"/>
        <end position="146"/>
    </location>
</feature>
<keyword evidence="3" id="KW-1185">Reference proteome</keyword>
<evidence type="ECO:0000313" key="2">
    <source>
        <dbReference type="EMBL" id="KAL3778081.1"/>
    </source>
</evidence>